<evidence type="ECO:0000313" key="5">
    <source>
        <dbReference type="Proteomes" id="UP001141659"/>
    </source>
</evidence>
<evidence type="ECO:0000313" key="4">
    <source>
        <dbReference type="EMBL" id="MEX3740748.1"/>
    </source>
</evidence>
<dbReference type="EMBL" id="JACKVC010000016">
    <property type="protein sequence ID" value="MCV7389807.1"/>
    <property type="molecule type" value="Genomic_DNA"/>
</dbReference>
<dbReference type="InterPro" id="IPR019692">
    <property type="entry name" value="CFP-6_PH"/>
</dbReference>
<accession>A0AAW5T4U1</accession>
<dbReference type="Pfam" id="PF10756">
    <property type="entry name" value="bPH_6"/>
    <property type="match status" value="1"/>
</dbReference>
<keyword evidence="1" id="KW-1133">Transmembrane helix</keyword>
<reference evidence="3" key="2">
    <citation type="journal article" date="2022" name="BMC Genomics">
        <title>Comparative genome analysis of mycobacteria focusing on tRNA and non-coding RNA.</title>
        <authorList>
            <person name="Behra P.R.K."/>
            <person name="Pettersson B.M.F."/>
            <person name="Ramesh M."/>
            <person name="Das S."/>
            <person name="Dasgupta S."/>
            <person name="Kirsebom L.A."/>
        </authorList>
    </citation>
    <scope>NUCLEOTIDE SEQUENCE</scope>
    <source>
        <strain evidence="3">DSM 44242</strain>
    </source>
</reference>
<keyword evidence="6" id="KW-1185">Reference proteome</keyword>
<reference evidence="4 6" key="3">
    <citation type="submission" date="2024-04" db="EMBL/GenBank/DDBJ databases">
        <title>Genomic Markers of Mycobacteria.</title>
        <authorList>
            <person name="Soliman M.S."/>
            <person name="Elkholy A."/>
            <person name="Soliman N.S."/>
            <person name="Abbas A."/>
            <person name="Khayrat S."/>
            <person name="Shawky S."/>
        </authorList>
    </citation>
    <scope>NUCLEOTIDE SEQUENCE [LARGE SCALE GENOMIC DNA]</scope>
    <source>
        <strain evidence="4 6">Egy-CU-AM5</strain>
    </source>
</reference>
<comment type="caution">
    <text evidence="3">The sequence shown here is derived from an EMBL/GenBank/DDBJ whole genome shotgun (WGS) entry which is preliminary data.</text>
</comment>
<protein>
    <submittedName>
        <fullName evidence="3">PH domain-containing protein</fullName>
    </submittedName>
</protein>
<reference evidence="3" key="1">
    <citation type="submission" date="2020-07" db="EMBL/GenBank/DDBJ databases">
        <authorList>
            <person name="Pettersson B.M.F."/>
            <person name="Behra P.R.K."/>
            <person name="Ramesh M."/>
            <person name="Das S."/>
            <person name="Dasgupta S."/>
            <person name="Kirsebom L.A."/>
        </authorList>
    </citation>
    <scope>NUCLEOTIDE SEQUENCE</scope>
    <source>
        <strain evidence="3">DSM 44242</strain>
    </source>
</reference>
<dbReference type="RefSeq" id="WP_051576653.1">
    <property type="nucleotide sequence ID" value="NZ_MVIG01000007.1"/>
</dbReference>
<evidence type="ECO:0000259" key="2">
    <source>
        <dbReference type="Pfam" id="PF10756"/>
    </source>
</evidence>
<gene>
    <name evidence="4" type="ORF">ABFW12_21210</name>
    <name evidence="3" type="ORF">H5P34_17250</name>
</gene>
<keyword evidence="1" id="KW-0472">Membrane</keyword>
<dbReference type="Proteomes" id="UP001141659">
    <property type="component" value="Unassembled WGS sequence"/>
</dbReference>
<evidence type="ECO:0000256" key="1">
    <source>
        <dbReference type="SAM" id="Phobius"/>
    </source>
</evidence>
<feature type="transmembrane region" description="Helical" evidence="1">
    <location>
        <begin position="20"/>
        <end position="41"/>
    </location>
</feature>
<feature type="transmembrane region" description="Helical" evidence="1">
    <location>
        <begin position="47"/>
        <end position="65"/>
    </location>
</feature>
<evidence type="ECO:0000313" key="3">
    <source>
        <dbReference type="EMBL" id="MCV7389807.1"/>
    </source>
</evidence>
<dbReference type="Proteomes" id="UP001558474">
    <property type="component" value="Unassembled WGS sequence"/>
</dbReference>
<dbReference type="AlphaFoldDB" id="A0AAW5T4U1"/>
<organism evidence="3 5">
    <name type="scientific">Mycolicibacterium porcinum</name>
    <dbReference type="NCBI Taxonomy" id="39693"/>
    <lineage>
        <taxon>Bacteria</taxon>
        <taxon>Bacillati</taxon>
        <taxon>Actinomycetota</taxon>
        <taxon>Actinomycetes</taxon>
        <taxon>Mycobacteriales</taxon>
        <taxon>Mycobacteriaceae</taxon>
        <taxon>Mycolicibacterium</taxon>
    </lineage>
</organism>
<dbReference type="EMBL" id="JBDLOU010000050">
    <property type="protein sequence ID" value="MEX3740748.1"/>
    <property type="molecule type" value="Genomic_DNA"/>
</dbReference>
<proteinExistence type="predicted"/>
<sequence>MRWCKDEAVSARSATAPVVIRISPMAHLAVGFLTLGLLTLVLSNPTVFSVLLVIPIALSAAIIRYRTTADTDTVTARSLTRSRTVSWGDIKGLRFDRSSWAIADLNDGTDLRLPAVTFATLPLLTEVSGGRVPNPYA</sequence>
<keyword evidence="1" id="KW-0812">Transmembrane</keyword>
<evidence type="ECO:0000313" key="6">
    <source>
        <dbReference type="Proteomes" id="UP001558474"/>
    </source>
</evidence>
<feature type="domain" description="Low molecular weight protein antigen 6 PH" evidence="2">
    <location>
        <begin position="64"/>
        <end position="134"/>
    </location>
</feature>
<name>A0AAW5T4U1_9MYCO</name>